<dbReference type="Proteomes" id="UP000887116">
    <property type="component" value="Unassembled WGS sequence"/>
</dbReference>
<comment type="caution">
    <text evidence="1">The sequence shown here is derived from an EMBL/GenBank/DDBJ whole genome shotgun (WGS) entry which is preliminary data.</text>
</comment>
<evidence type="ECO:0000313" key="1">
    <source>
        <dbReference type="EMBL" id="GFQ67978.1"/>
    </source>
</evidence>
<proteinExistence type="predicted"/>
<evidence type="ECO:0000313" key="2">
    <source>
        <dbReference type="Proteomes" id="UP000887116"/>
    </source>
</evidence>
<gene>
    <name evidence="1" type="ORF">TNCT_166201</name>
</gene>
<organism evidence="1 2">
    <name type="scientific">Trichonephila clavata</name>
    <name type="common">Joro spider</name>
    <name type="synonym">Nephila clavata</name>
    <dbReference type="NCBI Taxonomy" id="2740835"/>
    <lineage>
        <taxon>Eukaryota</taxon>
        <taxon>Metazoa</taxon>
        <taxon>Ecdysozoa</taxon>
        <taxon>Arthropoda</taxon>
        <taxon>Chelicerata</taxon>
        <taxon>Arachnida</taxon>
        <taxon>Araneae</taxon>
        <taxon>Araneomorphae</taxon>
        <taxon>Entelegynae</taxon>
        <taxon>Araneoidea</taxon>
        <taxon>Nephilidae</taxon>
        <taxon>Trichonephila</taxon>
    </lineage>
</organism>
<dbReference type="AlphaFoldDB" id="A0A8X6FVC3"/>
<dbReference type="EMBL" id="BMAO01020523">
    <property type="protein sequence ID" value="GFQ67978.1"/>
    <property type="molecule type" value="Genomic_DNA"/>
</dbReference>
<sequence length="82" mass="9509">MNEKVVYSERKGEKTSFCNINRPKINRRPLNRHELEAPDDLNANTLAFMCSMTDFLQFFSHNDGIELGNRPKQLINVLEIGK</sequence>
<reference evidence="1" key="1">
    <citation type="submission" date="2020-07" db="EMBL/GenBank/DDBJ databases">
        <title>Multicomponent nature underlies the extraordinary mechanical properties of spider dragline silk.</title>
        <authorList>
            <person name="Kono N."/>
            <person name="Nakamura H."/>
            <person name="Mori M."/>
            <person name="Yoshida Y."/>
            <person name="Ohtoshi R."/>
            <person name="Malay A.D."/>
            <person name="Moran D.A.P."/>
            <person name="Tomita M."/>
            <person name="Numata K."/>
            <person name="Arakawa K."/>
        </authorList>
    </citation>
    <scope>NUCLEOTIDE SEQUENCE</scope>
</reference>
<keyword evidence="2" id="KW-1185">Reference proteome</keyword>
<protein>
    <submittedName>
        <fullName evidence="1">Uncharacterized protein</fullName>
    </submittedName>
</protein>
<name>A0A8X6FVC3_TRICU</name>
<accession>A0A8X6FVC3</accession>